<keyword evidence="3 6" id="KW-0067">ATP-binding</keyword>
<dbReference type="Gene3D" id="3.40.50.300">
    <property type="entry name" value="P-loop containing nucleotide triphosphate hydrolases"/>
    <property type="match status" value="1"/>
</dbReference>
<dbReference type="RefSeq" id="WP_089699507.1">
    <property type="nucleotide sequence ID" value="NZ_FNHL01000006.1"/>
</dbReference>
<dbReference type="SMART" id="SM00382">
    <property type="entry name" value="AAA"/>
    <property type="match status" value="1"/>
</dbReference>
<dbReference type="Pfam" id="PF08352">
    <property type="entry name" value="oligo_HPY"/>
    <property type="match status" value="1"/>
</dbReference>
<reference evidence="7" key="1">
    <citation type="submission" date="2016-10" db="EMBL/GenBank/DDBJ databases">
        <authorList>
            <person name="Varghese N."/>
            <person name="Submissions S."/>
        </authorList>
    </citation>
    <scope>NUCLEOTIDE SEQUENCE [LARGE SCALE GENOMIC DNA]</scope>
    <source>
        <strain evidence="7">CGMCC 1.10119</strain>
    </source>
</reference>
<dbReference type="Proteomes" id="UP000199451">
    <property type="component" value="Unassembled WGS sequence"/>
</dbReference>
<dbReference type="InterPro" id="IPR050319">
    <property type="entry name" value="ABC_transp_ATP-bind"/>
</dbReference>
<dbReference type="InterPro" id="IPR017871">
    <property type="entry name" value="ABC_transporter-like_CS"/>
</dbReference>
<dbReference type="CDD" id="cd03257">
    <property type="entry name" value="ABC_NikE_OppD_transporters"/>
    <property type="match status" value="1"/>
</dbReference>
<gene>
    <name evidence="6" type="ORF">SAMN04487949_3464</name>
</gene>
<evidence type="ECO:0000256" key="3">
    <source>
        <dbReference type="ARBA" id="ARBA00022840"/>
    </source>
</evidence>
<sequence length="388" mass="43424">MSGSDRTTDDRDVVVSLEDVKVHFETESGFFSDTETVQAVNGVDLDIYENDVVALVGESGCGKTTLGKTAIGLQRPTEGSVKYRGQDIWEARDGEKDAEIPFGNIRRALQIIHQDPGSSLNPNRRVLSTLERPLKTWYPEMSTDDREARIYGMLERVGMKPAADYAGRYPHQLSGGEKQRVALIRALLMNPDLILADEAVSALDVSLRVDMMDLLLELQEQFNTSFLFISHNLSNARYLTKKTGGRIGIMYLGQMVEIGPTERVLGNPQHPYSKVLRWATPDLTNDATDVSEPPIREIDIPDPVNPPSGCRFHTRCPQAHEACVEQEPTLEEAAEQSNDDYAAACFRVYDESHDYWHTPPLEGVEEAPDPEEFLTDEADGRDRRQSDN</sequence>
<feature type="compositionally biased region" description="Acidic residues" evidence="4">
    <location>
        <begin position="363"/>
        <end position="377"/>
    </location>
</feature>
<dbReference type="Pfam" id="PF00005">
    <property type="entry name" value="ABC_tran"/>
    <property type="match status" value="1"/>
</dbReference>
<protein>
    <submittedName>
        <fullName evidence="6">Peptide/nickel transport system ATP-binding protein</fullName>
    </submittedName>
</protein>
<dbReference type="InterPro" id="IPR013563">
    <property type="entry name" value="Oligopep_ABC_C"/>
</dbReference>
<dbReference type="InterPro" id="IPR003593">
    <property type="entry name" value="AAA+_ATPase"/>
</dbReference>
<dbReference type="GO" id="GO:0016887">
    <property type="term" value="F:ATP hydrolysis activity"/>
    <property type="evidence" value="ECO:0007669"/>
    <property type="project" value="InterPro"/>
</dbReference>
<keyword evidence="7" id="KW-1185">Reference proteome</keyword>
<dbReference type="NCBIfam" id="TIGR01727">
    <property type="entry name" value="oligo_HPY"/>
    <property type="match status" value="1"/>
</dbReference>
<dbReference type="EMBL" id="FNHL01000006">
    <property type="protein sequence ID" value="SDN14213.1"/>
    <property type="molecule type" value="Genomic_DNA"/>
</dbReference>
<dbReference type="SUPFAM" id="SSF52540">
    <property type="entry name" value="P-loop containing nucleoside triphosphate hydrolases"/>
    <property type="match status" value="1"/>
</dbReference>
<dbReference type="AlphaFoldDB" id="A0A1G9Z0E7"/>
<feature type="domain" description="ABC transporter" evidence="5">
    <location>
        <begin position="15"/>
        <end position="277"/>
    </location>
</feature>
<feature type="compositionally biased region" description="Basic and acidic residues" evidence="4">
    <location>
        <begin position="378"/>
        <end position="388"/>
    </location>
</feature>
<evidence type="ECO:0000256" key="1">
    <source>
        <dbReference type="ARBA" id="ARBA00022448"/>
    </source>
</evidence>
<dbReference type="STRING" id="660521.SAMN04487949_3464"/>
<evidence type="ECO:0000256" key="2">
    <source>
        <dbReference type="ARBA" id="ARBA00022741"/>
    </source>
</evidence>
<feature type="region of interest" description="Disordered" evidence="4">
    <location>
        <begin position="285"/>
        <end position="304"/>
    </location>
</feature>
<evidence type="ECO:0000313" key="7">
    <source>
        <dbReference type="Proteomes" id="UP000199451"/>
    </source>
</evidence>
<dbReference type="GO" id="GO:0015833">
    <property type="term" value="P:peptide transport"/>
    <property type="evidence" value="ECO:0007669"/>
    <property type="project" value="InterPro"/>
</dbReference>
<feature type="region of interest" description="Disordered" evidence="4">
    <location>
        <begin position="357"/>
        <end position="388"/>
    </location>
</feature>
<keyword evidence="2" id="KW-0547">Nucleotide-binding</keyword>
<dbReference type="PROSITE" id="PS00211">
    <property type="entry name" value="ABC_TRANSPORTER_1"/>
    <property type="match status" value="1"/>
</dbReference>
<proteinExistence type="predicted"/>
<dbReference type="OrthoDB" id="18209at2157"/>
<keyword evidence="1" id="KW-0813">Transport</keyword>
<evidence type="ECO:0000256" key="4">
    <source>
        <dbReference type="SAM" id="MobiDB-lite"/>
    </source>
</evidence>
<organism evidence="6 7">
    <name type="scientific">Halogranum gelatinilyticum</name>
    <dbReference type="NCBI Taxonomy" id="660521"/>
    <lineage>
        <taxon>Archaea</taxon>
        <taxon>Methanobacteriati</taxon>
        <taxon>Methanobacteriota</taxon>
        <taxon>Stenosarchaea group</taxon>
        <taxon>Halobacteria</taxon>
        <taxon>Halobacteriales</taxon>
        <taxon>Haloferacaceae</taxon>
    </lineage>
</organism>
<name>A0A1G9Z0E7_9EURY</name>
<dbReference type="PROSITE" id="PS50893">
    <property type="entry name" value="ABC_TRANSPORTER_2"/>
    <property type="match status" value="1"/>
</dbReference>
<evidence type="ECO:0000259" key="5">
    <source>
        <dbReference type="PROSITE" id="PS50893"/>
    </source>
</evidence>
<dbReference type="InterPro" id="IPR027417">
    <property type="entry name" value="P-loop_NTPase"/>
</dbReference>
<dbReference type="GO" id="GO:0055085">
    <property type="term" value="P:transmembrane transport"/>
    <property type="evidence" value="ECO:0007669"/>
    <property type="project" value="UniProtKB-ARBA"/>
</dbReference>
<evidence type="ECO:0000313" key="6">
    <source>
        <dbReference type="EMBL" id="SDN14213.1"/>
    </source>
</evidence>
<dbReference type="PANTHER" id="PTHR43776">
    <property type="entry name" value="TRANSPORT ATP-BINDING PROTEIN"/>
    <property type="match status" value="1"/>
</dbReference>
<accession>A0A1G9Z0E7</accession>
<dbReference type="InterPro" id="IPR003439">
    <property type="entry name" value="ABC_transporter-like_ATP-bd"/>
</dbReference>
<dbReference type="GO" id="GO:0005524">
    <property type="term" value="F:ATP binding"/>
    <property type="evidence" value="ECO:0007669"/>
    <property type="project" value="UniProtKB-KW"/>
</dbReference>